<evidence type="ECO:0000256" key="1">
    <source>
        <dbReference type="SAM" id="MobiDB-lite"/>
    </source>
</evidence>
<reference evidence="3" key="1">
    <citation type="journal article" date="2010" name="Genome Res.">
        <title>Population genomic sequencing of Coccidioides fungi reveals recent hybridization and transposon control.</title>
        <authorList>
            <person name="Neafsey D.E."/>
            <person name="Barker B.M."/>
            <person name="Sharpton T.J."/>
            <person name="Stajich J.E."/>
            <person name="Park D.J."/>
            <person name="Whiston E."/>
            <person name="Hung C.-Y."/>
            <person name="McMahan C."/>
            <person name="White J."/>
            <person name="Sykes S."/>
            <person name="Heiman D."/>
            <person name="Young S."/>
            <person name="Zeng Q."/>
            <person name="Abouelleil A."/>
            <person name="Aftuck L."/>
            <person name="Bessette D."/>
            <person name="Brown A."/>
            <person name="FitzGerald M."/>
            <person name="Lui A."/>
            <person name="Macdonald J.P."/>
            <person name="Priest M."/>
            <person name="Orbach M.J."/>
            <person name="Galgiani J.N."/>
            <person name="Kirkland T.N."/>
            <person name="Cole G.T."/>
            <person name="Birren B.W."/>
            <person name="Henn M.R."/>
            <person name="Taylor J.W."/>
            <person name="Rounsley S.D."/>
        </authorList>
    </citation>
    <scope>NUCLEOTIDE SEQUENCE [LARGE SCALE GENOMIC DNA]</scope>
    <source>
        <strain evidence="3">RMSCC 2394</strain>
    </source>
</reference>
<dbReference type="AlphaFoldDB" id="A0A0J7B4M1"/>
<gene>
    <name evidence="2" type="ORF">CIRG_04518</name>
</gene>
<dbReference type="EMBL" id="DS028095">
    <property type="protein sequence ID" value="KMP04837.1"/>
    <property type="molecule type" value="Genomic_DNA"/>
</dbReference>
<evidence type="ECO:0000313" key="3">
    <source>
        <dbReference type="Proteomes" id="UP000054565"/>
    </source>
</evidence>
<feature type="region of interest" description="Disordered" evidence="1">
    <location>
        <begin position="194"/>
        <end position="238"/>
    </location>
</feature>
<evidence type="ECO:0000313" key="2">
    <source>
        <dbReference type="EMBL" id="KMP04837.1"/>
    </source>
</evidence>
<sequence>MSCRVQKHGLAEGYATEFIVPAEGIRPTPAMILRHIPHPRDGNPIAQDASSRNGNTTSHRHLKIVPNAGKALRHLAGCSQRSETLFIFTTTPYISSPYAYATQIRDPETPQKKQPSLHPGPARPFFAPLMVPTFEGSPSVAEPGFTTRIQKRKITNYNHGRRNVVDRDETRTVSALVEMKTSLTFCMFNRKSKTEQKSDRCAPSQESHKTQFHLPAISINADSQGNKSDRHDHGPSPA</sequence>
<protein>
    <submittedName>
        <fullName evidence="2">Uncharacterized protein</fullName>
    </submittedName>
</protein>
<accession>A0A0J7B4M1</accession>
<name>A0A0J7B4M1_COCIT</name>
<proteinExistence type="predicted"/>
<organism evidence="2 3">
    <name type="scientific">Coccidioides immitis RMSCC 2394</name>
    <dbReference type="NCBI Taxonomy" id="404692"/>
    <lineage>
        <taxon>Eukaryota</taxon>
        <taxon>Fungi</taxon>
        <taxon>Dikarya</taxon>
        <taxon>Ascomycota</taxon>
        <taxon>Pezizomycotina</taxon>
        <taxon>Eurotiomycetes</taxon>
        <taxon>Eurotiomycetidae</taxon>
        <taxon>Onygenales</taxon>
        <taxon>Onygenaceae</taxon>
        <taxon>Coccidioides</taxon>
    </lineage>
</organism>
<feature type="compositionally biased region" description="Basic and acidic residues" evidence="1">
    <location>
        <begin position="227"/>
        <end position="238"/>
    </location>
</feature>
<dbReference type="Proteomes" id="UP000054565">
    <property type="component" value="Unassembled WGS sequence"/>
</dbReference>